<dbReference type="EMBL" id="AATS01000002">
    <property type="protein sequence ID" value="EAU55656.1"/>
    <property type="molecule type" value="Genomic_DNA"/>
</dbReference>
<dbReference type="Proteomes" id="UP000005297">
    <property type="component" value="Unassembled WGS sequence"/>
</dbReference>
<dbReference type="SUPFAM" id="SSF51206">
    <property type="entry name" value="cAMP-binding domain-like"/>
    <property type="match status" value="1"/>
</dbReference>
<dbReference type="RefSeq" id="WP_009850675.1">
    <property type="nucleotide sequence ID" value="NZ_DS022295.1"/>
</dbReference>
<dbReference type="SMART" id="SM00100">
    <property type="entry name" value="cNMP"/>
    <property type="match status" value="1"/>
</dbReference>
<reference evidence="2 3" key="1">
    <citation type="submission" date="2006-09" db="EMBL/GenBank/DDBJ databases">
        <authorList>
            <person name="Emerson D."/>
            <person name="Ferriera S."/>
            <person name="Johnson J."/>
            <person name="Kravitz S."/>
            <person name="Halpern A."/>
            <person name="Remington K."/>
            <person name="Beeson K."/>
            <person name="Tran B."/>
            <person name="Rogers Y.-H."/>
            <person name="Friedman R."/>
            <person name="Venter J.C."/>
        </authorList>
    </citation>
    <scope>NUCLEOTIDE SEQUENCE [LARGE SCALE GENOMIC DNA]</scope>
    <source>
        <strain evidence="2 3">PV-1</strain>
    </source>
</reference>
<dbReference type="HOGENOM" id="CLU_075053_4_2_0"/>
<proteinExistence type="predicted"/>
<dbReference type="FunCoup" id="Q0F294">
    <property type="interactions" value="226"/>
</dbReference>
<dbReference type="SUPFAM" id="SSF46785">
    <property type="entry name" value="Winged helix' DNA-binding domain"/>
    <property type="match status" value="1"/>
</dbReference>
<dbReference type="Gene3D" id="2.60.120.10">
    <property type="entry name" value="Jelly Rolls"/>
    <property type="match status" value="1"/>
</dbReference>
<dbReference type="CDD" id="cd00038">
    <property type="entry name" value="CAP_ED"/>
    <property type="match status" value="1"/>
</dbReference>
<dbReference type="eggNOG" id="COG0664">
    <property type="taxonomic scope" value="Bacteria"/>
</dbReference>
<dbReference type="InterPro" id="IPR050397">
    <property type="entry name" value="Env_Response_Regulators"/>
</dbReference>
<dbReference type="InterPro" id="IPR000595">
    <property type="entry name" value="cNMP-bd_dom"/>
</dbReference>
<dbReference type="GO" id="GO:0005829">
    <property type="term" value="C:cytosol"/>
    <property type="evidence" value="ECO:0007669"/>
    <property type="project" value="TreeGrafter"/>
</dbReference>
<dbReference type="Pfam" id="PF00027">
    <property type="entry name" value="cNMP_binding"/>
    <property type="match status" value="1"/>
</dbReference>
<dbReference type="InterPro" id="IPR018490">
    <property type="entry name" value="cNMP-bd_dom_sf"/>
</dbReference>
<evidence type="ECO:0000313" key="3">
    <source>
        <dbReference type="Proteomes" id="UP000005297"/>
    </source>
</evidence>
<evidence type="ECO:0000259" key="1">
    <source>
        <dbReference type="PROSITE" id="PS50042"/>
    </source>
</evidence>
<dbReference type="AlphaFoldDB" id="Q0F294"/>
<comment type="caution">
    <text evidence="2">The sequence shown here is derived from an EMBL/GenBank/DDBJ whole genome shotgun (WGS) entry which is preliminary data.</text>
</comment>
<organism evidence="2 3">
    <name type="scientific">Mariprofundus ferrooxydans PV-1</name>
    <dbReference type="NCBI Taxonomy" id="314345"/>
    <lineage>
        <taxon>Bacteria</taxon>
        <taxon>Pseudomonadati</taxon>
        <taxon>Pseudomonadota</taxon>
        <taxon>Candidatius Mariprofundia</taxon>
        <taxon>Mariprofundales</taxon>
        <taxon>Mariprofundaceae</taxon>
        <taxon>Mariprofundus</taxon>
    </lineage>
</organism>
<dbReference type="InterPro" id="IPR036390">
    <property type="entry name" value="WH_DNA-bd_sf"/>
</dbReference>
<dbReference type="PANTHER" id="PTHR24567">
    <property type="entry name" value="CRP FAMILY TRANSCRIPTIONAL REGULATORY PROTEIN"/>
    <property type="match status" value="1"/>
</dbReference>
<gene>
    <name evidence="2" type="ORF">SPV1_01872</name>
</gene>
<dbReference type="STRING" id="314344.AL013_01170"/>
<accession>Q0F294</accession>
<dbReference type="GO" id="GO:0003700">
    <property type="term" value="F:DNA-binding transcription factor activity"/>
    <property type="evidence" value="ECO:0007669"/>
    <property type="project" value="TreeGrafter"/>
</dbReference>
<feature type="domain" description="Cyclic nucleotide-binding" evidence="1">
    <location>
        <begin position="17"/>
        <end position="118"/>
    </location>
</feature>
<sequence length="195" mass="22456">MDHSEVILQRLVPDKKRTLHKGDRLFGQGDQVENLYLLRQGMVKLIRHSIDGNDIVLQTATPNDIIAEASLFADAYHCSAIVQSQSAELSCFDRKNLLTALKDNPDTLMEIVELFAHRMRKLRALLEIKSIRSAKQRMYSYFQLEADANNELKLQLSYKEMAYQLGLAHETFYRNLKCLEDEGKLIRKTSSIQLI</sequence>
<name>Q0F294_9PROT</name>
<dbReference type="PROSITE" id="PS50042">
    <property type="entry name" value="CNMP_BINDING_3"/>
    <property type="match status" value="1"/>
</dbReference>
<evidence type="ECO:0000313" key="2">
    <source>
        <dbReference type="EMBL" id="EAU55656.1"/>
    </source>
</evidence>
<protein>
    <submittedName>
        <fullName evidence="2">Crp family transcriptional regulatory protein</fullName>
    </submittedName>
</protein>
<dbReference type="PANTHER" id="PTHR24567:SF74">
    <property type="entry name" value="HTH-TYPE TRANSCRIPTIONAL REGULATOR ARCR"/>
    <property type="match status" value="1"/>
</dbReference>
<dbReference type="InParanoid" id="Q0F294"/>
<dbReference type="InterPro" id="IPR014710">
    <property type="entry name" value="RmlC-like_jellyroll"/>
</dbReference>
<dbReference type="OrthoDB" id="9770043at2"/>
<keyword evidence="3" id="KW-1185">Reference proteome</keyword>